<dbReference type="AlphaFoldDB" id="A0A0L0HFC8"/>
<feature type="region of interest" description="Disordered" evidence="1">
    <location>
        <begin position="1"/>
        <end position="54"/>
    </location>
</feature>
<organism evidence="2 3">
    <name type="scientific">Spizellomyces punctatus (strain DAOM BR117)</name>
    <dbReference type="NCBI Taxonomy" id="645134"/>
    <lineage>
        <taxon>Eukaryota</taxon>
        <taxon>Fungi</taxon>
        <taxon>Fungi incertae sedis</taxon>
        <taxon>Chytridiomycota</taxon>
        <taxon>Chytridiomycota incertae sedis</taxon>
        <taxon>Chytridiomycetes</taxon>
        <taxon>Spizellomycetales</taxon>
        <taxon>Spizellomycetaceae</taxon>
        <taxon>Spizellomyces</taxon>
    </lineage>
</organism>
<dbReference type="EMBL" id="KQ257457">
    <property type="protein sequence ID" value="KNC99832.1"/>
    <property type="molecule type" value="Genomic_DNA"/>
</dbReference>
<dbReference type="RefSeq" id="XP_016607872.1">
    <property type="nucleotide sequence ID" value="XM_016753429.1"/>
</dbReference>
<evidence type="ECO:0000313" key="3">
    <source>
        <dbReference type="Proteomes" id="UP000053201"/>
    </source>
</evidence>
<evidence type="ECO:0000256" key="1">
    <source>
        <dbReference type="SAM" id="MobiDB-lite"/>
    </source>
</evidence>
<evidence type="ECO:0000313" key="2">
    <source>
        <dbReference type="EMBL" id="KNC99832.1"/>
    </source>
</evidence>
<accession>A0A0L0HFC8</accession>
<keyword evidence="3" id="KW-1185">Reference proteome</keyword>
<dbReference type="VEuPathDB" id="FungiDB:SPPG_05206"/>
<sequence>MIKNKDKLPALPAETQRFRKTNEKSGGQPRSKPPHALPKVHIARPPVVSSVSSKTNIVSGPKVVRRPPFATPVGKRLADAQNVKKEGKALLCAFNKKYTSVPIVSTGRRVRWPWKVAYARKRRQERHNKGVSSGYGRIDRRPPMSTLSGFWKTSTSHFISQIRLTAWAVTSADLVQAHQKAAYRNRKMAKENGKRALWMAGRARRRGDVEKELRWLIAHATQASPTPTHALISHMHFSLFWARQGNLHQALVSALCARDLVREMIQRLNGINGNDSKDLEDREWILETEAAVERVVTGLVHERMESVRRGLEGASLQFPS</sequence>
<name>A0A0L0HFC8_SPIPD</name>
<dbReference type="InParanoid" id="A0A0L0HFC8"/>
<protein>
    <submittedName>
        <fullName evidence="2">Uncharacterized protein</fullName>
    </submittedName>
</protein>
<proteinExistence type="predicted"/>
<dbReference type="GeneID" id="27688598"/>
<dbReference type="OrthoDB" id="10290610at2759"/>
<gene>
    <name evidence="2" type="ORF">SPPG_05206</name>
</gene>
<dbReference type="Proteomes" id="UP000053201">
    <property type="component" value="Unassembled WGS sequence"/>
</dbReference>
<reference evidence="2 3" key="1">
    <citation type="submission" date="2009-08" db="EMBL/GenBank/DDBJ databases">
        <title>The Genome Sequence of Spizellomyces punctatus strain DAOM BR117.</title>
        <authorList>
            <consortium name="The Broad Institute Genome Sequencing Platform"/>
            <person name="Russ C."/>
            <person name="Cuomo C."/>
            <person name="Shea T."/>
            <person name="Young S.K."/>
            <person name="Zeng Q."/>
            <person name="Koehrsen M."/>
            <person name="Haas B."/>
            <person name="Borodovsky M."/>
            <person name="Guigo R."/>
            <person name="Alvarado L."/>
            <person name="Berlin A."/>
            <person name="Bochicchio J."/>
            <person name="Borenstein D."/>
            <person name="Chapman S."/>
            <person name="Chen Z."/>
            <person name="Engels R."/>
            <person name="Freedman E."/>
            <person name="Gellesch M."/>
            <person name="Goldberg J."/>
            <person name="Griggs A."/>
            <person name="Gujja S."/>
            <person name="Heiman D."/>
            <person name="Hepburn T."/>
            <person name="Howarth C."/>
            <person name="Jen D."/>
            <person name="Larson L."/>
            <person name="Lewis B."/>
            <person name="Mehta T."/>
            <person name="Park D."/>
            <person name="Pearson M."/>
            <person name="Roberts A."/>
            <person name="Saif S."/>
            <person name="Shenoy N."/>
            <person name="Sisk P."/>
            <person name="Stolte C."/>
            <person name="Sykes S."/>
            <person name="Thomson T."/>
            <person name="Walk T."/>
            <person name="White J."/>
            <person name="Yandava C."/>
            <person name="Burger G."/>
            <person name="Gray M.W."/>
            <person name="Holland P.W.H."/>
            <person name="King N."/>
            <person name="Lang F.B.F."/>
            <person name="Roger A.J."/>
            <person name="Ruiz-Trillo I."/>
            <person name="Lander E."/>
            <person name="Nusbaum C."/>
        </authorList>
    </citation>
    <scope>NUCLEOTIDE SEQUENCE [LARGE SCALE GENOMIC DNA]</scope>
    <source>
        <strain evidence="2 3">DAOM BR117</strain>
    </source>
</reference>